<keyword evidence="3 5" id="KW-1133">Transmembrane helix</keyword>
<evidence type="ECO:0000256" key="5">
    <source>
        <dbReference type="SAM" id="Phobius"/>
    </source>
</evidence>
<name>A0AA88M0F9_CHASR</name>
<proteinExistence type="predicted"/>
<keyword evidence="7" id="KW-1185">Reference proteome</keyword>
<evidence type="ECO:0000256" key="2">
    <source>
        <dbReference type="ARBA" id="ARBA00022692"/>
    </source>
</evidence>
<feature type="transmembrane region" description="Helical" evidence="5">
    <location>
        <begin position="40"/>
        <end position="58"/>
    </location>
</feature>
<evidence type="ECO:0000256" key="4">
    <source>
        <dbReference type="ARBA" id="ARBA00023136"/>
    </source>
</evidence>
<evidence type="ECO:0000256" key="3">
    <source>
        <dbReference type="ARBA" id="ARBA00022989"/>
    </source>
</evidence>
<comment type="caution">
    <text evidence="6">The sequence shown here is derived from an EMBL/GenBank/DDBJ whole genome shotgun (WGS) entry which is preliminary data.</text>
</comment>
<keyword evidence="4 5" id="KW-0472">Membrane</keyword>
<accession>A0AA88M0F9</accession>
<protein>
    <submittedName>
        <fullName evidence="6">Uncharacterized protein</fullName>
    </submittedName>
</protein>
<gene>
    <name evidence="6" type="ORF">Q5P01_020699</name>
</gene>
<evidence type="ECO:0000313" key="6">
    <source>
        <dbReference type="EMBL" id="KAK2826485.1"/>
    </source>
</evidence>
<dbReference type="GO" id="GO:0016020">
    <property type="term" value="C:membrane"/>
    <property type="evidence" value="ECO:0007669"/>
    <property type="project" value="UniProtKB-SubCell"/>
</dbReference>
<dbReference type="EMBL" id="JAUPFM010000016">
    <property type="protein sequence ID" value="KAK2826485.1"/>
    <property type="molecule type" value="Genomic_DNA"/>
</dbReference>
<sequence>MCGPRRTVLQTLLHVASQLLWVRQSSLVFAQPYIALPAFFAFASSGFLAVSACLGSWLSVRDLKCLQGLFVYLLVVVLILESTAAALAYFHSTQVDSGMAPLTGGIQNYTGSSQDPNLELWMPLKRCCNAVVSLLQLYFPLLQWHCDLPWQLYTQGCQVKLGMTLRFVLRTIMWSWAFVVLVEVVLLGIVTQLMRTQPSIKYQLLEEN</sequence>
<evidence type="ECO:0000313" key="7">
    <source>
        <dbReference type="Proteomes" id="UP001187415"/>
    </source>
</evidence>
<dbReference type="InterPro" id="IPR018499">
    <property type="entry name" value="Tetraspanin/Peripherin"/>
</dbReference>
<comment type="subcellular location">
    <subcellularLocation>
        <location evidence="1">Membrane</location>
        <topology evidence="1">Multi-pass membrane protein</topology>
    </subcellularLocation>
</comment>
<feature type="transmembrane region" description="Helical" evidence="5">
    <location>
        <begin position="70"/>
        <end position="90"/>
    </location>
</feature>
<reference evidence="6" key="1">
    <citation type="submission" date="2023-07" db="EMBL/GenBank/DDBJ databases">
        <title>Chromosome-level Genome Assembly of Striped Snakehead (Channa striata).</title>
        <authorList>
            <person name="Liu H."/>
        </authorList>
    </citation>
    <scope>NUCLEOTIDE SEQUENCE</scope>
    <source>
        <strain evidence="6">Gz</strain>
        <tissue evidence="6">Muscle</tissue>
    </source>
</reference>
<dbReference type="Proteomes" id="UP001187415">
    <property type="component" value="Unassembled WGS sequence"/>
</dbReference>
<dbReference type="AlphaFoldDB" id="A0AA88M0F9"/>
<keyword evidence="2 5" id="KW-0812">Transmembrane</keyword>
<organism evidence="6 7">
    <name type="scientific">Channa striata</name>
    <name type="common">Snakehead murrel</name>
    <name type="synonym">Ophicephalus striatus</name>
    <dbReference type="NCBI Taxonomy" id="64152"/>
    <lineage>
        <taxon>Eukaryota</taxon>
        <taxon>Metazoa</taxon>
        <taxon>Chordata</taxon>
        <taxon>Craniata</taxon>
        <taxon>Vertebrata</taxon>
        <taxon>Euteleostomi</taxon>
        <taxon>Actinopterygii</taxon>
        <taxon>Neopterygii</taxon>
        <taxon>Teleostei</taxon>
        <taxon>Neoteleostei</taxon>
        <taxon>Acanthomorphata</taxon>
        <taxon>Anabantaria</taxon>
        <taxon>Anabantiformes</taxon>
        <taxon>Channoidei</taxon>
        <taxon>Channidae</taxon>
        <taxon>Channa</taxon>
    </lineage>
</organism>
<feature type="transmembrane region" description="Helical" evidence="5">
    <location>
        <begin position="173"/>
        <end position="194"/>
    </location>
</feature>
<dbReference type="Pfam" id="PF00335">
    <property type="entry name" value="Tetraspanin"/>
    <property type="match status" value="1"/>
</dbReference>
<evidence type="ECO:0000256" key="1">
    <source>
        <dbReference type="ARBA" id="ARBA00004141"/>
    </source>
</evidence>